<accession>A0A9P4MF62</accession>
<evidence type="ECO:0000256" key="2">
    <source>
        <dbReference type="SAM" id="Phobius"/>
    </source>
</evidence>
<evidence type="ECO:0000313" key="4">
    <source>
        <dbReference type="Proteomes" id="UP000799439"/>
    </source>
</evidence>
<proteinExistence type="predicted"/>
<organism evidence="3 4">
    <name type="scientific">Myriangium duriaei CBS 260.36</name>
    <dbReference type="NCBI Taxonomy" id="1168546"/>
    <lineage>
        <taxon>Eukaryota</taxon>
        <taxon>Fungi</taxon>
        <taxon>Dikarya</taxon>
        <taxon>Ascomycota</taxon>
        <taxon>Pezizomycotina</taxon>
        <taxon>Dothideomycetes</taxon>
        <taxon>Dothideomycetidae</taxon>
        <taxon>Myriangiales</taxon>
        <taxon>Myriangiaceae</taxon>
        <taxon>Myriangium</taxon>
    </lineage>
</organism>
<name>A0A9P4MF62_9PEZI</name>
<dbReference type="Proteomes" id="UP000799439">
    <property type="component" value="Unassembled WGS sequence"/>
</dbReference>
<feature type="transmembrane region" description="Helical" evidence="2">
    <location>
        <begin position="21"/>
        <end position="45"/>
    </location>
</feature>
<feature type="region of interest" description="Disordered" evidence="1">
    <location>
        <begin position="50"/>
        <end position="83"/>
    </location>
</feature>
<dbReference type="AlphaFoldDB" id="A0A9P4MF62"/>
<protein>
    <submittedName>
        <fullName evidence="3">Uncharacterized protein</fullName>
    </submittedName>
</protein>
<dbReference type="OrthoDB" id="5327700at2759"/>
<comment type="caution">
    <text evidence="3">The sequence shown here is derived from an EMBL/GenBank/DDBJ whole genome shotgun (WGS) entry which is preliminary data.</text>
</comment>
<sequence>MAYDDRRRRPLYAPPSRSRSTLSTYAPLILTVTIATAGALAWIWADRLSSPDDDDDNYPPRRDQTIGVNLPPPSQGHGQEGLSARVNAAWQRSPSPAQLLNSAGQVVSAGVAAASSAVGLKRGEEVPGSEPGRSVKGKRVASGRDDGFSDHERWSEEAAAAAGGQKRKAVAVVVSAEHDFAPMEGDPSGVEHTSILSHLVPSFNPATTDLFILIFAPRQSHALSSLQAQAAALLPNAPAQILPFATPTGYVHMLRHLAPSLAYVADTPALAGQGGETIASLRGWVGQTVVVVGDDGAGGLVDTETETEDEGRGKGKSVAWYEGSDIVGLGKGVEIVDVRRVADDWVHRVGGN</sequence>
<keyword evidence="2" id="KW-0472">Membrane</keyword>
<dbReference type="EMBL" id="ML996089">
    <property type="protein sequence ID" value="KAF2150732.1"/>
    <property type="molecule type" value="Genomic_DNA"/>
</dbReference>
<feature type="region of interest" description="Disordered" evidence="1">
    <location>
        <begin position="120"/>
        <end position="149"/>
    </location>
</feature>
<keyword evidence="2" id="KW-1133">Transmembrane helix</keyword>
<reference evidence="3" key="1">
    <citation type="journal article" date="2020" name="Stud. Mycol.">
        <title>101 Dothideomycetes genomes: a test case for predicting lifestyles and emergence of pathogens.</title>
        <authorList>
            <person name="Haridas S."/>
            <person name="Albert R."/>
            <person name="Binder M."/>
            <person name="Bloem J."/>
            <person name="Labutti K."/>
            <person name="Salamov A."/>
            <person name="Andreopoulos B."/>
            <person name="Baker S."/>
            <person name="Barry K."/>
            <person name="Bills G."/>
            <person name="Bluhm B."/>
            <person name="Cannon C."/>
            <person name="Castanera R."/>
            <person name="Culley D."/>
            <person name="Daum C."/>
            <person name="Ezra D."/>
            <person name="Gonzalez J."/>
            <person name="Henrissat B."/>
            <person name="Kuo A."/>
            <person name="Liang C."/>
            <person name="Lipzen A."/>
            <person name="Lutzoni F."/>
            <person name="Magnuson J."/>
            <person name="Mondo S."/>
            <person name="Nolan M."/>
            <person name="Ohm R."/>
            <person name="Pangilinan J."/>
            <person name="Park H.-J."/>
            <person name="Ramirez L."/>
            <person name="Alfaro M."/>
            <person name="Sun H."/>
            <person name="Tritt A."/>
            <person name="Yoshinaga Y."/>
            <person name="Zwiers L.-H."/>
            <person name="Turgeon B."/>
            <person name="Goodwin S."/>
            <person name="Spatafora J."/>
            <person name="Crous P."/>
            <person name="Grigoriev I."/>
        </authorList>
    </citation>
    <scope>NUCLEOTIDE SEQUENCE</scope>
    <source>
        <strain evidence="3">CBS 260.36</strain>
    </source>
</reference>
<keyword evidence="4" id="KW-1185">Reference proteome</keyword>
<gene>
    <name evidence="3" type="ORF">K461DRAFT_181454</name>
</gene>
<evidence type="ECO:0000256" key="1">
    <source>
        <dbReference type="SAM" id="MobiDB-lite"/>
    </source>
</evidence>
<keyword evidence="2" id="KW-0812">Transmembrane</keyword>
<evidence type="ECO:0000313" key="3">
    <source>
        <dbReference type="EMBL" id="KAF2150732.1"/>
    </source>
</evidence>